<feature type="domain" description="PPIase cyclophilin-type" evidence="1">
    <location>
        <begin position="14"/>
        <end position="167"/>
    </location>
</feature>
<dbReference type="SUPFAM" id="SSF50891">
    <property type="entry name" value="Cyclophilin-like"/>
    <property type="match status" value="1"/>
</dbReference>
<dbReference type="InterPro" id="IPR029000">
    <property type="entry name" value="Cyclophilin-like_dom_sf"/>
</dbReference>
<dbReference type="InterPro" id="IPR002130">
    <property type="entry name" value="Cyclophilin-type_PPIase_dom"/>
</dbReference>
<keyword evidence="2" id="KW-0413">Isomerase</keyword>
<evidence type="ECO:0000313" key="3">
    <source>
        <dbReference type="Proteomes" id="UP000324222"/>
    </source>
</evidence>
<comment type="caution">
    <text evidence="2">The sequence shown here is derived from an EMBL/GenBank/DDBJ whole genome shotgun (WGS) entry which is preliminary data.</text>
</comment>
<dbReference type="AlphaFoldDB" id="A0A5B7EBL6"/>
<evidence type="ECO:0000259" key="1">
    <source>
        <dbReference type="PROSITE" id="PS50072"/>
    </source>
</evidence>
<dbReference type="EMBL" id="VSRR010002314">
    <property type="protein sequence ID" value="MPC30759.1"/>
    <property type="molecule type" value="Genomic_DNA"/>
</dbReference>
<evidence type="ECO:0000313" key="2">
    <source>
        <dbReference type="EMBL" id="MPC30759.1"/>
    </source>
</evidence>
<accession>A0A5B7EBL6</accession>
<protein>
    <submittedName>
        <fullName evidence="2">Peptidyl-prolyl cis-trans isomerase B</fullName>
    </submittedName>
</protein>
<name>A0A5B7EBL6_PORTR</name>
<sequence length="174" mass="18864">MGKVVPAAPPCEVFLDLAWPGSAARRVVVSLPQDTSSGRQFVLLCSGQWGACYANTKLFSVGREGEPGEWVEGGDYETNDGEGGAPVLPNLYYGDYWYSGKAGAVWQQWRDSARDTQFGIITRNCKPGGSYGLYVDVFGEVVRGLKVVQEAARHRPITEVTVVQCGVLLTPPPH</sequence>
<proteinExistence type="predicted"/>
<dbReference type="OrthoDB" id="6368508at2759"/>
<dbReference type="Proteomes" id="UP000324222">
    <property type="component" value="Unassembled WGS sequence"/>
</dbReference>
<dbReference type="PROSITE" id="PS50072">
    <property type="entry name" value="CSA_PPIASE_2"/>
    <property type="match status" value="1"/>
</dbReference>
<organism evidence="2 3">
    <name type="scientific">Portunus trituberculatus</name>
    <name type="common">Swimming crab</name>
    <name type="synonym">Neptunus trituberculatus</name>
    <dbReference type="NCBI Taxonomy" id="210409"/>
    <lineage>
        <taxon>Eukaryota</taxon>
        <taxon>Metazoa</taxon>
        <taxon>Ecdysozoa</taxon>
        <taxon>Arthropoda</taxon>
        <taxon>Crustacea</taxon>
        <taxon>Multicrustacea</taxon>
        <taxon>Malacostraca</taxon>
        <taxon>Eumalacostraca</taxon>
        <taxon>Eucarida</taxon>
        <taxon>Decapoda</taxon>
        <taxon>Pleocyemata</taxon>
        <taxon>Brachyura</taxon>
        <taxon>Eubrachyura</taxon>
        <taxon>Portunoidea</taxon>
        <taxon>Portunidae</taxon>
        <taxon>Portuninae</taxon>
        <taxon>Portunus</taxon>
    </lineage>
</organism>
<keyword evidence="3" id="KW-1185">Reference proteome</keyword>
<reference evidence="2 3" key="1">
    <citation type="submission" date="2019-05" db="EMBL/GenBank/DDBJ databases">
        <title>Another draft genome of Portunus trituberculatus and its Hox gene families provides insights of decapod evolution.</title>
        <authorList>
            <person name="Jeong J.-H."/>
            <person name="Song I."/>
            <person name="Kim S."/>
            <person name="Choi T."/>
            <person name="Kim D."/>
            <person name="Ryu S."/>
            <person name="Kim W."/>
        </authorList>
    </citation>
    <scope>NUCLEOTIDE SEQUENCE [LARGE SCALE GENOMIC DNA]</scope>
    <source>
        <tissue evidence="2">Muscle</tissue>
    </source>
</reference>
<dbReference type="GO" id="GO:0003755">
    <property type="term" value="F:peptidyl-prolyl cis-trans isomerase activity"/>
    <property type="evidence" value="ECO:0007669"/>
    <property type="project" value="InterPro"/>
</dbReference>
<dbReference type="Gene3D" id="2.40.100.10">
    <property type="entry name" value="Cyclophilin-like"/>
    <property type="match status" value="1"/>
</dbReference>
<gene>
    <name evidence="2" type="primary">PPIB</name>
    <name evidence="2" type="ORF">E2C01_024028</name>
</gene>